<dbReference type="GO" id="GO:0005615">
    <property type="term" value="C:extracellular space"/>
    <property type="evidence" value="ECO:0007669"/>
    <property type="project" value="TreeGrafter"/>
</dbReference>
<evidence type="ECO:0000256" key="4">
    <source>
        <dbReference type="SAM" id="Coils"/>
    </source>
</evidence>
<gene>
    <name evidence="6" type="primary">Krt75_4</name>
    <name evidence="6" type="ORF">SETKIR_R08003</name>
</gene>
<evidence type="ECO:0000256" key="3">
    <source>
        <dbReference type="ARBA" id="ARBA00023054"/>
    </source>
</evidence>
<dbReference type="PANTHER" id="PTHR45616">
    <property type="entry name" value="GATA-TYPE DOMAIN-CONTAINING PROTEIN"/>
    <property type="match status" value="1"/>
</dbReference>
<evidence type="ECO:0000256" key="2">
    <source>
        <dbReference type="ARBA" id="ARBA00022754"/>
    </source>
</evidence>
<dbReference type="PRINTS" id="PR01276">
    <property type="entry name" value="TYPE2KERATIN"/>
</dbReference>
<keyword evidence="3 4" id="KW-0175">Coiled coil</keyword>
<dbReference type="Gene3D" id="1.20.5.500">
    <property type="entry name" value="Single helix bin"/>
    <property type="match status" value="1"/>
</dbReference>
<name>A0A7L0R1L8_SETKR</name>
<dbReference type="FunFam" id="1.20.5.500:FF:000001">
    <property type="entry name" value="Type II keratin 23"/>
    <property type="match status" value="1"/>
</dbReference>
<protein>
    <submittedName>
        <fullName evidence="6">K2C75 protein</fullName>
    </submittedName>
</protein>
<keyword evidence="7" id="KW-1185">Reference proteome</keyword>
<evidence type="ECO:0000256" key="1">
    <source>
        <dbReference type="ARBA" id="ARBA00022744"/>
    </source>
</evidence>
<dbReference type="EMBL" id="VXAS01017943">
    <property type="protein sequence ID" value="NXL23128.1"/>
    <property type="molecule type" value="Genomic_DNA"/>
</dbReference>
<accession>A0A7L0R1L8</accession>
<feature type="coiled-coil region" evidence="4">
    <location>
        <begin position="98"/>
        <end position="132"/>
    </location>
</feature>
<dbReference type="GO" id="GO:0031424">
    <property type="term" value="P:keratinization"/>
    <property type="evidence" value="ECO:0007669"/>
    <property type="project" value="TreeGrafter"/>
</dbReference>
<feature type="non-terminal residue" evidence="6">
    <location>
        <position position="1"/>
    </location>
</feature>
<dbReference type="GO" id="GO:0045095">
    <property type="term" value="C:keratin filament"/>
    <property type="evidence" value="ECO:0007669"/>
    <property type="project" value="InterPro"/>
</dbReference>
<reference evidence="6 7" key="1">
    <citation type="submission" date="2019-09" db="EMBL/GenBank/DDBJ databases">
        <title>Bird 10,000 Genomes (B10K) Project - Family phase.</title>
        <authorList>
            <person name="Zhang G."/>
        </authorList>
    </citation>
    <scope>NUCLEOTIDE SEQUENCE [LARGE SCALE GENOMIC DNA]</scope>
    <source>
        <strain evidence="6">B10K-DU-001-45</strain>
        <tissue evidence="6">Muscle</tissue>
    </source>
</reference>
<evidence type="ECO:0000313" key="7">
    <source>
        <dbReference type="Proteomes" id="UP000550059"/>
    </source>
</evidence>
<dbReference type="PROSITE" id="PS51842">
    <property type="entry name" value="IF_ROD_2"/>
    <property type="match status" value="1"/>
</dbReference>
<dbReference type="InterPro" id="IPR039008">
    <property type="entry name" value="IF_rod_dom"/>
</dbReference>
<proteinExistence type="predicted"/>
<dbReference type="GO" id="GO:0030280">
    <property type="term" value="F:structural constituent of skin epidermis"/>
    <property type="evidence" value="ECO:0007669"/>
    <property type="project" value="TreeGrafter"/>
</dbReference>
<evidence type="ECO:0000259" key="5">
    <source>
        <dbReference type="PROSITE" id="PS51842"/>
    </source>
</evidence>
<dbReference type="PANTHER" id="PTHR45616:SF21">
    <property type="entry name" value="KERATIN, TYPE II CYTOSKELETAL 7"/>
    <property type="match status" value="1"/>
</dbReference>
<dbReference type="InterPro" id="IPR003054">
    <property type="entry name" value="Keratin_II"/>
</dbReference>
<dbReference type="AlphaFoldDB" id="A0A7L0R1L8"/>
<dbReference type="Proteomes" id="UP000550059">
    <property type="component" value="Unassembled WGS sequence"/>
</dbReference>
<evidence type="ECO:0000313" key="6">
    <source>
        <dbReference type="EMBL" id="NXL23128.1"/>
    </source>
</evidence>
<keyword evidence="1" id="KW-0416">Keratin</keyword>
<sequence length="161" mass="18275">MDSSQNLDLNSIITEVKAQYKDITSRSRAEAESWYQSRYEELQLLAGWHEGDLQNTRLGISEMNHLLYPSQGHRTCCLQVIGLQMAITEAEQHGHIALKDARARLEKLEATLQKAKADLAQQLREYQELMNIKVALDIEIVTYRKSEDSRLSGEGVGAMNI</sequence>
<feature type="domain" description="IF rod" evidence="5">
    <location>
        <begin position="1"/>
        <end position="154"/>
    </location>
</feature>
<dbReference type="SMART" id="SM01391">
    <property type="entry name" value="Filament"/>
    <property type="match status" value="1"/>
</dbReference>
<organism evidence="6 7">
    <name type="scientific">Setophaga kirtlandii</name>
    <name type="common">Kirtland's warbler</name>
    <name type="synonym">Dendroica kirtlandii</name>
    <dbReference type="NCBI Taxonomy" id="298831"/>
    <lineage>
        <taxon>Eukaryota</taxon>
        <taxon>Metazoa</taxon>
        <taxon>Chordata</taxon>
        <taxon>Craniata</taxon>
        <taxon>Vertebrata</taxon>
        <taxon>Euteleostomi</taxon>
        <taxon>Archelosauria</taxon>
        <taxon>Archosauria</taxon>
        <taxon>Dinosauria</taxon>
        <taxon>Saurischia</taxon>
        <taxon>Theropoda</taxon>
        <taxon>Coelurosauria</taxon>
        <taxon>Aves</taxon>
        <taxon>Neognathae</taxon>
        <taxon>Neoaves</taxon>
        <taxon>Telluraves</taxon>
        <taxon>Australaves</taxon>
        <taxon>Passeriformes</taxon>
        <taxon>Passeroidea</taxon>
        <taxon>Parulidae</taxon>
        <taxon>Setophaga</taxon>
    </lineage>
</organism>
<dbReference type="Gene3D" id="1.20.5.170">
    <property type="match status" value="1"/>
</dbReference>
<comment type="caution">
    <text evidence="6">The sequence shown here is derived from an EMBL/GenBank/DDBJ whole genome shotgun (WGS) entry which is preliminary data.</text>
</comment>
<dbReference type="Pfam" id="PF00038">
    <property type="entry name" value="Filament"/>
    <property type="match status" value="1"/>
</dbReference>
<keyword evidence="2" id="KW-0403">Intermediate filament</keyword>
<dbReference type="GO" id="GO:0045109">
    <property type="term" value="P:intermediate filament organization"/>
    <property type="evidence" value="ECO:0007669"/>
    <property type="project" value="TreeGrafter"/>
</dbReference>
<feature type="non-terminal residue" evidence="6">
    <location>
        <position position="161"/>
    </location>
</feature>
<dbReference type="SUPFAM" id="SSF64593">
    <property type="entry name" value="Intermediate filament protein, coiled coil region"/>
    <property type="match status" value="1"/>
</dbReference>